<dbReference type="PANTHER" id="PTHR30572:SF4">
    <property type="entry name" value="ABC TRANSPORTER PERMEASE YTRF"/>
    <property type="match status" value="1"/>
</dbReference>
<evidence type="ECO:0000256" key="5">
    <source>
        <dbReference type="ARBA" id="ARBA00023136"/>
    </source>
</evidence>
<evidence type="ECO:0000256" key="3">
    <source>
        <dbReference type="ARBA" id="ARBA00022692"/>
    </source>
</evidence>
<protein>
    <recommendedName>
        <fullName evidence="8">ABC3 transporter permease C-terminal domain-containing protein</fullName>
    </recommendedName>
</protein>
<feature type="transmembrane region" description="Helical" evidence="7">
    <location>
        <begin position="1013"/>
        <end position="1033"/>
    </location>
</feature>
<proteinExistence type="inferred from homology"/>
<dbReference type="PANTHER" id="PTHR30572">
    <property type="entry name" value="MEMBRANE COMPONENT OF TRANSPORTER-RELATED"/>
    <property type="match status" value="1"/>
</dbReference>
<feature type="domain" description="ABC3 transporter permease C-terminal" evidence="8">
    <location>
        <begin position="916"/>
        <end position="1041"/>
    </location>
</feature>
<sequence length="1050" mass="116273">MTEKGRLARFKARLARFPDSFRIAALSAWRGKARGAAVIAGVFLASLVISSVLVYGSGLMQLFFQNSLESEYYDFRMDFYTEKGGENRTDDYLIYESYCVEMISVDGVVGCSVAAGRQAEHGAGWFSDEYLKARPLEIISWEGVGKDWSNVSFTVDNDDEGGPPISSYRPIRMMGDGMFTGVLADRHSERLIQGSWPSSYESAISDRSISIPAQIFSEANAELGDKINLTFRHDTALVDGECPGQMGIDRGFEFCYSNVTLSNLTISSVFDDTIWASPVNSQQSFYIPWSLLSGDDRSALIAGDHAYLAIAIDRTSFPTDVGSTVTYLENIEQKLESIPLENEVRLDVKNIVDDTISFLEIQNYLVQVFVYIIMIPIVILSMSVLIYGLILSLEQRRREISIHRTIGGSATGLYRMVLLELAIMSFIAWLIGYILAMFLIPYILNFKGFLHASGTPVNVSVSLGLISTLFTAFATLGLALIFGRSRTKSFLEQEIAEGVRKVQSIKKPRYWLHWSLFIIGALALFDTIMERSEYLNSTMFDEGIIANRLLDGIFSFFGPFFLWIGGALVLSRLGSSAPRFIEKPLRNTNLLRDVGRAIQKSSSTEGVGRLSLIIVLTLSIVTMAATQGYTGSKVDERTVSLSVGSDIRIIFDSELNETEANSFIRSQLDDSGYTDSTFSITTIPILYLHPSENEDNLIETWIILDGARDVLRWDADSFKVGGSGENAPCEISDPVLCPSFQGEMVSALDNIENKNGFTLGKYHSVWQLTNSDWNDGPQNQKLATHDCKCLTFNLSYSPTDFSPWSSQLELNFVGEHQWMPGMSTSSSLTSMMMGEDSFRTLTSDTVVNEWRSTTWWINIGDLATQNSGDDLVDLSRQISYSSSVSDIINWEDEHRDVERNGGLIFGAPGLLSLQFLVASSAAVVTSFVFLSLVLTQKKRELALIQAIGGSHAQVTKLILFEILSIVIASMLLGGLLGMGITYSFNGLFDLFGQVFQAFGGTETPIERTLVWPWFNLFLVGLAVFSAVLIALLVTTRRALKADLAGVLKTE</sequence>
<keyword evidence="5 7" id="KW-0472">Membrane</keyword>
<comment type="similarity">
    <text evidence="6">Belongs to the ABC-4 integral membrane protein family.</text>
</comment>
<feature type="transmembrane region" description="Helical" evidence="7">
    <location>
        <begin position="413"/>
        <end position="443"/>
    </location>
</feature>
<name>A0A1J5SYU5_9ARCH</name>
<evidence type="ECO:0000256" key="2">
    <source>
        <dbReference type="ARBA" id="ARBA00022475"/>
    </source>
</evidence>
<comment type="caution">
    <text evidence="9">The sequence shown here is derived from an EMBL/GenBank/DDBJ whole genome shotgun (WGS) entry which is preliminary data.</text>
</comment>
<dbReference type="InterPro" id="IPR003838">
    <property type="entry name" value="ABC3_permease_C"/>
</dbReference>
<dbReference type="InterPro" id="IPR050250">
    <property type="entry name" value="Macrolide_Exporter_MacB"/>
</dbReference>
<gene>
    <name evidence="9" type="ORF">BEU04_03630</name>
</gene>
<feature type="transmembrane region" description="Helical" evidence="7">
    <location>
        <begin position="463"/>
        <end position="483"/>
    </location>
</feature>
<evidence type="ECO:0000313" key="9">
    <source>
        <dbReference type="EMBL" id="OIR13663.1"/>
    </source>
</evidence>
<evidence type="ECO:0000256" key="4">
    <source>
        <dbReference type="ARBA" id="ARBA00022989"/>
    </source>
</evidence>
<organism evidence="9 10">
    <name type="scientific">Marine Group III euryarchaeote CG-Bathy1</name>
    <dbReference type="NCBI Taxonomy" id="1889001"/>
    <lineage>
        <taxon>Archaea</taxon>
        <taxon>Methanobacteriati</taxon>
        <taxon>Thermoplasmatota</taxon>
        <taxon>Thermoplasmata</taxon>
        <taxon>Candidatus Thermoprofundales</taxon>
    </lineage>
</organism>
<dbReference type="Proteomes" id="UP000183815">
    <property type="component" value="Unassembled WGS sequence"/>
</dbReference>
<feature type="transmembrane region" description="Helical" evidence="7">
    <location>
        <begin position="549"/>
        <end position="570"/>
    </location>
</feature>
<feature type="transmembrane region" description="Helical" evidence="7">
    <location>
        <begin position="368"/>
        <end position="393"/>
    </location>
</feature>
<dbReference type="GO" id="GO:0022857">
    <property type="term" value="F:transmembrane transporter activity"/>
    <property type="evidence" value="ECO:0007669"/>
    <property type="project" value="TreeGrafter"/>
</dbReference>
<feature type="transmembrane region" description="Helical" evidence="7">
    <location>
        <begin position="510"/>
        <end position="529"/>
    </location>
</feature>
<feature type="transmembrane region" description="Helical" evidence="7">
    <location>
        <begin position="957"/>
        <end position="982"/>
    </location>
</feature>
<evidence type="ECO:0000256" key="1">
    <source>
        <dbReference type="ARBA" id="ARBA00004651"/>
    </source>
</evidence>
<keyword evidence="3 7" id="KW-0812">Transmembrane</keyword>
<dbReference type="EMBL" id="MIYU01000022">
    <property type="protein sequence ID" value="OIR13663.1"/>
    <property type="molecule type" value="Genomic_DNA"/>
</dbReference>
<dbReference type="GO" id="GO:0005886">
    <property type="term" value="C:plasma membrane"/>
    <property type="evidence" value="ECO:0007669"/>
    <property type="project" value="UniProtKB-SubCell"/>
</dbReference>
<keyword evidence="4 7" id="KW-1133">Transmembrane helix</keyword>
<evidence type="ECO:0000313" key="10">
    <source>
        <dbReference type="Proteomes" id="UP000183815"/>
    </source>
</evidence>
<evidence type="ECO:0000259" key="8">
    <source>
        <dbReference type="Pfam" id="PF02687"/>
    </source>
</evidence>
<comment type="subcellular location">
    <subcellularLocation>
        <location evidence="1">Cell membrane</location>
        <topology evidence="1">Multi-pass membrane protein</topology>
    </subcellularLocation>
</comment>
<feature type="transmembrane region" description="Helical" evidence="7">
    <location>
        <begin position="36"/>
        <end position="56"/>
    </location>
</feature>
<evidence type="ECO:0000256" key="7">
    <source>
        <dbReference type="SAM" id="Phobius"/>
    </source>
</evidence>
<feature type="domain" description="ABC3 transporter permease C-terminal" evidence="8">
    <location>
        <begin position="372"/>
        <end position="484"/>
    </location>
</feature>
<dbReference type="Pfam" id="PF02687">
    <property type="entry name" value="FtsX"/>
    <property type="match status" value="2"/>
</dbReference>
<keyword evidence="2" id="KW-1003">Cell membrane</keyword>
<dbReference type="AlphaFoldDB" id="A0A1J5SYU5"/>
<accession>A0A1J5SYU5</accession>
<reference evidence="9 10" key="1">
    <citation type="submission" date="2016-08" db="EMBL/GenBank/DDBJ databases">
        <title>New Insights into Marine Group III Euryarchaeota, from dark to light.</title>
        <authorList>
            <person name="Haro-Moreno J.M."/>
            <person name="Rodriguez-Valera F."/>
            <person name="Lopez-Garcia P."/>
            <person name="Moreira D."/>
            <person name="Martin-Cuadrado A.B."/>
        </authorList>
    </citation>
    <scope>NUCLEOTIDE SEQUENCE [LARGE SCALE GENOMIC DNA]</scope>
    <source>
        <strain evidence="9">CG-Bathy1</strain>
    </source>
</reference>
<evidence type="ECO:0000256" key="6">
    <source>
        <dbReference type="ARBA" id="ARBA00038076"/>
    </source>
</evidence>
<feature type="transmembrane region" description="Helical" evidence="7">
    <location>
        <begin position="610"/>
        <end position="629"/>
    </location>
</feature>
<feature type="transmembrane region" description="Helical" evidence="7">
    <location>
        <begin position="915"/>
        <end position="936"/>
    </location>
</feature>